<evidence type="ECO:0000259" key="1">
    <source>
        <dbReference type="PROSITE" id="PS51379"/>
    </source>
</evidence>
<dbReference type="EMBL" id="CP009502">
    <property type="protein sequence ID" value="AKB16518.1"/>
    <property type="molecule type" value="Genomic_DNA"/>
</dbReference>
<protein>
    <submittedName>
        <fullName evidence="2">Nitrogenase reductase-like protein</fullName>
    </submittedName>
</protein>
<proteinExistence type="predicted"/>
<dbReference type="PROSITE" id="PS51379">
    <property type="entry name" value="4FE4S_FER_2"/>
    <property type="match status" value="2"/>
</dbReference>
<evidence type="ECO:0000313" key="2">
    <source>
        <dbReference type="EMBL" id="AKB16518.1"/>
    </source>
</evidence>
<dbReference type="AlphaFoldDB" id="A0A0E3KS34"/>
<dbReference type="Proteomes" id="UP000056925">
    <property type="component" value="Chromosome"/>
</dbReference>
<dbReference type="Gene3D" id="3.40.50.300">
    <property type="entry name" value="P-loop containing nucleotide triphosphate hydrolases"/>
    <property type="match status" value="1"/>
</dbReference>
<evidence type="ECO:0000313" key="3">
    <source>
        <dbReference type="Proteomes" id="UP000056925"/>
    </source>
</evidence>
<dbReference type="Pfam" id="PF00037">
    <property type="entry name" value="Fer4"/>
    <property type="match status" value="1"/>
</dbReference>
<feature type="domain" description="4Fe-4S ferredoxin-type" evidence="1">
    <location>
        <begin position="59"/>
        <end position="84"/>
    </location>
</feature>
<dbReference type="InterPro" id="IPR002586">
    <property type="entry name" value="CobQ/CobB/MinD/ParA_Nub-bd_dom"/>
</dbReference>
<sequence>MIQLTVISGKGGTGKTTLTAAFASLAGSAVIADCDVDAADMHLILEPRILEKEDYCGLEVSMINPELCTKCGVCRESCRYGAINKDFGIDHYRCEGCAVCSIVCPERAISMEKRISGQAFYSETCLGPMAHARLDIGEETSGKLVSVVRSNAKKLAEKYHKNLIIIDGPPGTGCSAIAAITGTDLVMVIVEPTVSGIHDMKRVLELVAHFTIPAFVCINKYDINEENTRLIEEFCTKTGIQVLGRLPYNDIATKAMLHKQTIIEYTKNNEYANEYANVSEFANQIRKIWAKVEETLVDLQSKQEAITPLEMRKYKLSVKSEH</sequence>
<dbReference type="PANTHER" id="PTHR43534:SF1">
    <property type="entry name" value="4FE-4S CLUSTER CONTAINING PARA FAMILY ATPASE PROTEIN"/>
    <property type="match status" value="1"/>
</dbReference>
<dbReference type="PANTHER" id="PTHR43534">
    <property type="entry name" value="MIND SUPERFAMILY P-LOOP ATPASE CONTAINING AN INSERTED FERREDOXIN DOMAIN"/>
    <property type="match status" value="1"/>
</dbReference>
<dbReference type="InterPro" id="IPR017900">
    <property type="entry name" value="4Fe4S_Fe_S_CS"/>
</dbReference>
<dbReference type="InterPro" id="IPR017896">
    <property type="entry name" value="4Fe4S_Fe-S-bd"/>
</dbReference>
<reference evidence="2 3" key="1">
    <citation type="submission" date="2014-07" db="EMBL/GenBank/DDBJ databases">
        <title>Methanogenic archaea and the global carbon cycle.</title>
        <authorList>
            <person name="Henriksen J.R."/>
            <person name="Luke J."/>
            <person name="Reinhart S."/>
            <person name="Benedict M.N."/>
            <person name="Youngblut N.D."/>
            <person name="Metcalf M.E."/>
            <person name="Whitaker R.J."/>
            <person name="Metcalf W.W."/>
        </authorList>
    </citation>
    <scope>NUCLEOTIDE SEQUENCE [LARGE SCALE GENOMIC DNA]</scope>
    <source>
        <strain evidence="2 3">CHTI-55</strain>
    </source>
</reference>
<dbReference type="HOGENOM" id="CLU_067767_1_0_2"/>
<dbReference type="SUPFAM" id="SSF52540">
    <property type="entry name" value="P-loop containing nucleoside triphosphate hydrolases"/>
    <property type="match status" value="1"/>
</dbReference>
<organism evidence="2 3">
    <name type="scientific">Methanosarcina thermophila CHTI-55</name>
    <dbReference type="NCBI Taxonomy" id="1434121"/>
    <lineage>
        <taxon>Archaea</taxon>
        <taxon>Methanobacteriati</taxon>
        <taxon>Methanobacteriota</taxon>
        <taxon>Stenosarchaea group</taxon>
        <taxon>Methanomicrobia</taxon>
        <taxon>Methanosarcinales</taxon>
        <taxon>Methanosarcinaceae</taxon>
        <taxon>Methanosarcina</taxon>
    </lineage>
</organism>
<dbReference type="RefSeq" id="WP_048166967.1">
    <property type="nucleotide sequence ID" value="NZ_CP009502.1"/>
</dbReference>
<dbReference type="GO" id="GO:0016491">
    <property type="term" value="F:oxidoreductase activity"/>
    <property type="evidence" value="ECO:0007669"/>
    <property type="project" value="UniProtKB-ARBA"/>
</dbReference>
<dbReference type="PROSITE" id="PS00198">
    <property type="entry name" value="4FE4S_FER_1"/>
    <property type="match status" value="1"/>
</dbReference>
<dbReference type="Gene3D" id="3.30.70.20">
    <property type="match status" value="1"/>
</dbReference>
<dbReference type="CDD" id="cd03110">
    <property type="entry name" value="SIMIBI_bact_arch"/>
    <property type="match status" value="1"/>
</dbReference>
<dbReference type="Pfam" id="PF01656">
    <property type="entry name" value="CbiA"/>
    <property type="match status" value="1"/>
</dbReference>
<dbReference type="KEGG" id="mthe:MSTHC_2200"/>
<dbReference type="GeneID" id="41603574"/>
<feature type="domain" description="4Fe-4S ferredoxin-type" evidence="1">
    <location>
        <begin position="85"/>
        <end position="114"/>
    </location>
</feature>
<name>A0A0E3KS34_METTE</name>
<accession>A0A0E3KS34</accession>
<dbReference type="PATRIC" id="fig|1434121.4.peg.2671"/>
<gene>
    <name evidence="2" type="ORF">MSTHC_2200</name>
</gene>
<dbReference type="InterPro" id="IPR027417">
    <property type="entry name" value="P-loop_NTPase"/>
</dbReference>